<feature type="non-terminal residue" evidence="3">
    <location>
        <position position="164"/>
    </location>
</feature>
<evidence type="ECO:0000313" key="3">
    <source>
        <dbReference type="EMBL" id="GAH17483.1"/>
    </source>
</evidence>
<dbReference type="GO" id="GO:0004140">
    <property type="term" value="F:dephospho-CoA kinase activity"/>
    <property type="evidence" value="ECO:0007669"/>
    <property type="project" value="InterPro"/>
</dbReference>
<name>X1F9S5_9ZZZZ</name>
<sequence>MRRASQKIIVIEAIKLLEGPLRTACDNIWVTTVPIETQLTRLRIKRGMSIDVARQRIAAQPPQAHKIAAADVVIENNGTFEATWKKVLAAWQKTIPGEAVELVRPAPAAEGTLVVERAGPRQANEIAALITDISKGRRTMSGADVMAAFGEKAFLLLKFDQRLV</sequence>
<comment type="caution">
    <text evidence="3">The sequence shown here is derived from an EMBL/GenBank/DDBJ whole genome shotgun (WGS) entry which is preliminary data.</text>
</comment>
<dbReference type="InterPro" id="IPR027417">
    <property type="entry name" value="P-loop_NTPase"/>
</dbReference>
<proteinExistence type="predicted"/>
<organism evidence="3">
    <name type="scientific">marine sediment metagenome</name>
    <dbReference type="NCBI Taxonomy" id="412755"/>
    <lineage>
        <taxon>unclassified sequences</taxon>
        <taxon>metagenomes</taxon>
        <taxon>ecological metagenomes</taxon>
    </lineage>
</organism>
<dbReference type="GO" id="GO:0005524">
    <property type="term" value="F:ATP binding"/>
    <property type="evidence" value="ECO:0007669"/>
    <property type="project" value="UniProtKB-KW"/>
</dbReference>
<accession>X1F9S5</accession>
<dbReference type="Pfam" id="PF01121">
    <property type="entry name" value="CoaE"/>
    <property type="match status" value="1"/>
</dbReference>
<dbReference type="PANTHER" id="PTHR10695">
    <property type="entry name" value="DEPHOSPHO-COA KINASE-RELATED"/>
    <property type="match status" value="1"/>
</dbReference>
<reference evidence="3" key="1">
    <citation type="journal article" date="2014" name="Front. Microbiol.">
        <title>High frequency of phylogenetically diverse reductive dehalogenase-homologous genes in deep subseafloor sedimentary metagenomes.</title>
        <authorList>
            <person name="Kawai M."/>
            <person name="Futagami T."/>
            <person name="Toyoda A."/>
            <person name="Takaki Y."/>
            <person name="Nishi S."/>
            <person name="Hori S."/>
            <person name="Arai W."/>
            <person name="Tsubouchi T."/>
            <person name="Morono Y."/>
            <person name="Uchiyama I."/>
            <person name="Ito T."/>
            <person name="Fujiyama A."/>
            <person name="Inagaki F."/>
            <person name="Takami H."/>
        </authorList>
    </citation>
    <scope>NUCLEOTIDE SEQUENCE</scope>
    <source>
        <strain evidence="3">Expedition CK06-06</strain>
    </source>
</reference>
<gene>
    <name evidence="3" type="ORF">S01H4_55164</name>
</gene>
<dbReference type="PANTHER" id="PTHR10695:SF46">
    <property type="entry name" value="BIFUNCTIONAL COENZYME A SYNTHASE-RELATED"/>
    <property type="match status" value="1"/>
</dbReference>
<dbReference type="InterPro" id="IPR001977">
    <property type="entry name" value="Depp_CoAkinase"/>
</dbReference>
<keyword evidence="2" id="KW-0067">ATP-binding</keyword>
<dbReference type="EMBL" id="BART01031808">
    <property type="protein sequence ID" value="GAH17483.1"/>
    <property type="molecule type" value="Genomic_DNA"/>
</dbReference>
<evidence type="ECO:0000256" key="1">
    <source>
        <dbReference type="ARBA" id="ARBA00022741"/>
    </source>
</evidence>
<dbReference type="Gene3D" id="3.40.50.300">
    <property type="entry name" value="P-loop containing nucleotide triphosphate hydrolases"/>
    <property type="match status" value="1"/>
</dbReference>
<dbReference type="SUPFAM" id="SSF52540">
    <property type="entry name" value="P-loop containing nucleoside triphosphate hydrolases"/>
    <property type="match status" value="1"/>
</dbReference>
<dbReference type="PROSITE" id="PS51219">
    <property type="entry name" value="DPCK"/>
    <property type="match status" value="1"/>
</dbReference>
<evidence type="ECO:0000256" key="2">
    <source>
        <dbReference type="ARBA" id="ARBA00022840"/>
    </source>
</evidence>
<protein>
    <recommendedName>
        <fullName evidence="4">Dephospho-CoA kinase</fullName>
    </recommendedName>
</protein>
<keyword evidence="1" id="KW-0547">Nucleotide-binding</keyword>
<dbReference type="AlphaFoldDB" id="X1F9S5"/>
<dbReference type="GO" id="GO:0015937">
    <property type="term" value="P:coenzyme A biosynthetic process"/>
    <property type="evidence" value="ECO:0007669"/>
    <property type="project" value="InterPro"/>
</dbReference>
<evidence type="ECO:0008006" key="4">
    <source>
        <dbReference type="Google" id="ProtNLM"/>
    </source>
</evidence>